<evidence type="ECO:0000313" key="4">
    <source>
        <dbReference type="EMBL" id="OGF77930.1"/>
    </source>
</evidence>
<feature type="domain" description="Glycosyl transferase family 1" evidence="3">
    <location>
        <begin position="216"/>
        <end position="324"/>
    </location>
</feature>
<reference evidence="4 5" key="1">
    <citation type="journal article" date="2016" name="Nat. Commun.">
        <title>Thousands of microbial genomes shed light on interconnected biogeochemical processes in an aquifer system.</title>
        <authorList>
            <person name="Anantharaman K."/>
            <person name="Brown C.T."/>
            <person name="Hug L.A."/>
            <person name="Sharon I."/>
            <person name="Castelle C.J."/>
            <person name="Probst A.J."/>
            <person name="Thomas B.C."/>
            <person name="Singh A."/>
            <person name="Wilkins M.J."/>
            <person name="Karaoz U."/>
            <person name="Brodie E.L."/>
            <person name="Williams K.H."/>
            <person name="Hubbard S.S."/>
            <person name="Banfield J.F."/>
        </authorList>
    </citation>
    <scope>NUCLEOTIDE SEQUENCE [LARGE SCALE GENOMIC DNA]</scope>
</reference>
<protein>
    <recommendedName>
        <fullName evidence="3">Glycosyl transferase family 1 domain-containing protein</fullName>
    </recommendedName>
</protein>
<evidence type="ECO:0000259" key="3">
    <source>
        <dbReference type="Pfam" id="PF00534"/>
    </source>
</evidence>
<dbReference type="Proteomes" id="UP000177723">
    <property type="component" value="Unassembled WGS sequence"/>
</dbReference>
<dbReference type="AlphaFoldDB" id="A0A1F5WQN4"/>
<organism evidence="4 5">
    <name type="scientific">Candidatus Giovannonibacteria bacterium RIFCSPHIGHO2_12_FULL_43_15</name>
    <dbReference type="NCBI Taxonomy" id="1798341"/>
    <lineage>
        <taxon>Bacteria</taxon>
        <taxon>Candidatus Giovannoniibacteriota</taxon>
    </lineage>
</organism>
<proteinExistence type="predicted"/>
<dbReference type="Gene3D" id="3.40.50.2000">
    <property type="entry name" value="Glycogen Phosphorylase B"/>
    <property type="match status" value="3"/>
</dbReference>
<gene>
    <name evidence="4" type="ORF">A3F23_04330</name>
</gene>
<accession>A0A1F5WQN4</accession>
<dbReference type="CDD" id="cd03801">
    <property type="entry name" value="GT4_PimA-like"/>
    <property type="match status" value="1"/>
</dbReference>
<name>A0A1F5WQN4_9BACT</name>
<keyword evidence="2" id="KW-1133">Transmembrane helix</keyword>
<dbReference type="GO" id="GO:0016757">
    <property type="term" value="F:glycosyltransferase activity"/>
    <property type="evidence" value="ECO:0007669"/>
    <property type="project" value="InterPro"/>
</dbReference>
<dbReference type="InterPro" id="IPR001296">
    <property type="entry name" value="Glyco_trans_1"/>
</dbReference>
<feature type="transmembrane region" description="Helical" evidence="2">
    <location>
        <begin position="70"/>
        <end position="91"/>
    </location>
</feature>
<dbReference type="EMBL" id="MFHT01000009">
    <property type="protein sequence ID" value="OGF77930.1"/>
    <property type="molecule type" value="Genomic_DNA"/>
</dbReference>
<keyword evidence="2" id="KW-0812">Transmembrane</keyword>
<dbReference type="PANTHER" id="PTHR46401:SF2">
    <property type="entry name" value="GLYCOSYLTRANSFERASE WBBK-RELATED"/>
    <property type="match status" value="1"/>
</dbReference>
<dbReference type="Pfam" id="PF00534">
    <property type="entry name" value="Glycos_transf_1"/>
    <property type="match status" value="1"/>
</dbReference>
<sequence>MKIYYVANARMPSEKAHGIQLAKMCEAFLLSGADLELVLPKRLPAQAGSAKSLKEFYGLKVEIPVKKLPVLNLGFAISSLSFMFSYFFYLLSKKNSLIYTIDMDNFSFVPLRFLGFSYFSEIHDAKRKTFFWKVFLKKISGAIVINNNIKKSLIERFGLSSEKILVEPNGIDLEMFSDKISKREARAKLNLPPDKKIALYVGRRTWWKGMEILSEAEKLLPSETIYVVENRPYSEIPLWNAVADVCIVLGTKKHEYSYFHTSPMKLFEYMASGRPILAADTPANREIVSESEAYFYEPDNPKDLADKIKQIMTNPPDSKLKVDNARAKVENYTWSKRAEKILEFIEKYD</sequence>
<comment type="caution">
    <text evidence="4">The sequence shown here is derived from an EMBL/GenBank/DDBJ whole genome shotgun (WGS) entry which is preliminary data.</text>
</comment>
<evidence type="ECO:0000313" key="5">
    <source>
        <dbReference type="Proteomes" id="UP000177723"/>
    </source>
</evidence>
<keyword evidence="2" id="KW-0472">Membrane</keyword>
<dbReference type="PANTHER" id="PTHR46401">
    <property type="entry name" value="GLYCOSYLTRANSFERASE WBBK-RELATED"/>
    <property type="match status" value="1"/>
</dbReference>
<dbReference type="SUPFAM" id="SSF53756">
    <property type="entry name" value="UDP-Glycosyltransferase/glycogen phosphorylase"/>
    <property type="match status" value="1"/>
</dbReference>
<evidence type="ECO:0000256" key="1">
    <source>
        <dbReference type="ARBA" id="ARBA00022679"/>
    </source>
</evidence>
<evidence type="ECO:0000256" key="2">
    <source>
        <dbReference type="SAM" id="Phobius"/>
    </source>
</evidence>
<keyword evidence="1" id="KW-0808">Transferase</keyword>